<evidence type="ECO:0000313" key="12">
    <source>
        <dbReference type="Proteomes" id="UP001179121"/>
    </source>
</evidence>
<dbReference type="Proteomes" id="UP001179121">
    <property type="component" value="Chromosome"/>
</dbReference>
<keyword evidence="9" id="KW-0030">Aminoacyl-tRNA synthetase</keyword>
<sequence length="520" mass="57945">MDRRALIDSLHPLEGKVLTALAREVQQAQSLEALAAATQLEPSQLSMAVEWLLAKKLIRVESEVVTSQVSLTKIGEQFLQSHSPIERALATLRTASDLGQSYTIQELQAKEQIEPSQMSGVVGTLKKEGAIRIVQGGYVQATGRPSPTAETLRGLLEQLKDGPTDLAAIAEPAQAVLKQYAVRRGNTQEPFRIDERVTREYSLTGEGREAAEALAQVGEIEEVSQLTPEMLKDGSWRHKRFRKYTISLRPPRVAPGKRHPYREFLDLVKLQLVSMGFQEMRGSLVETEFWNMDALYMPQFHPARDIHDVYFVKNPTHASAIEEPFLSRVSAAHRSGGKTGSTGWGYEFNETRARRLVLRSQGTAVSAHCLASRPLIPGKYFSIARCFRYDQVDATHATDFFQIEGIVLGADINFRTLLGLLHLFAREVAQAKESKFLPAYFPFTEPSVELHVRHPKLGWMELGGAGLFRPEVTIPLGVDVPVIAWGLGLDRMAMVALGIHDIRDLFAADLDLIRTTRGKF</sequence>
<evidence type="ECO:0000256" key="7">
    <source>
        <dbReference type="ARBA" id="ARBA00022842"/>
    </source>
</evidence>
<evidence type="ECO:0000256" key="3">
    <source>
        <dbReference type="ARBA" id="ARBA00022598"/>
    </source>
</evidence>
<evidence type="ECO:0000256" key="9">
    <source>
        <dbReference type="ARBA" id="ARBA00023146"/>
    </source>
</evidence>
<evidence type="ECO:0000256" key="4">
    <source>
        <dbReference type="ARBA" id="ARBA00022723"/>
    </source>
</evidence>
<keyword evidence="4" id="KW-0479">Metal-binding</keyword>
<dbReference type="GO" id="GO:0004826">
    <property type="term" value="F:phenylalanine-tRNA ligase activity"/>
    <property type="evidence" value="ECO:0007669"/>
    <property type="project" value="InterPro"/>
</dbReference>
<dbReference type="AlphaFoldDB" id="A0AA86T997"/>
<proteinExistence type="inferred from homology"/>
<dbReference type="SUPFAM" id="SSF46785">
    <property type="entry name" value="Winged helix' DNA-binding domain"/>
    <property type="match status" value="1"/>
</dbReference>
<keyword evidence="12" id="KW-1185">Reference proteome</keyword>
<dbReference type="EMBL" id="OX365700">
    <property type="protein sequence ID" value="CAI4030188.1"/>
    <property type="molecule type" value="Genomic_DNA"/>
</dbReference>
<dbReference type="SUPFAM" id="SSF55681">
    <property type="entry name" value="Class II aaRS and biotin synthetases"/>
    <property type="match status" value="1"/>
</dbReference>
<name>A0AA86T997_9BACT</name>
<dbReference type="GO" id="GO:0006432">
    <property type="term" value="P:phenylalanyl-tRNA aminoacylation"/>
    <property type="evidence" value="ECO:0007669"/>
    <property type="project" value="InterPro"/>
</dbReference>
<dbReference type="GO" id="GO:0000049">
    <property type="term" value="F:tRNA binding"/>
    <property type="evidence" value="ECO:0007669"/>
    <property type="project" value="InterPro"/>
</dbReference>
<dbReference type="Pfam" id="PF01409">
    <property type="entry name" value="tRNA-synt_2d"/>
    <property type="match status" value="1"/>
</dbReference>
<keyword evidence="6" id="KW-0067">ATP-binding</keyword>
<evidence type="ECO:0000256" key="5">
    <source>
        <dbReference type="ARBA" id="ARBA00022741"/>
    </source>
</evidence>
<dbReference type="GO" id="GO:0005524">
    <property type="term" value="F:ATP binding"/>
    <property type="evidence" value="ECO:0007669"/>
    <property type="project" value="UniProtKB-KW"/>
</dbReference>
<keyword evidence="3 11" id="KW-0436">Ligase</keyword>
<evidence type="ECO:0000256" key="2">
    <source>
        <dbReference type="ARBA" id="ARBA00022490"/>
    </source>
</evidence>
<dbReference type="NCBIfam" id="NF003210">
    <property type="entry name" value="PRK04172.1"/>
    <property type="match status" value="1"/>
</dbReference>
<keyword evidence="7" id="KW-0460">Magnesium</keyword>
<evidence type="ECO:0000256" key="8">
    <source>
        <dbReference type="ARBA" id="ARBA00022917"/>
    </source>
</evidence>
<evidence type="ECO:0000256" key="1">
    <source>
        <dbReference type="ARBA" id="ARBA00006703"/>
    </source>
</evidence>
<dbReference type="InterPro" id="IPR002319">
    <property type="entry name" value="Phenylalanyl-tRNA_Synthase"/>
</dbReference>
<organism evidence="11 12">
    <name type="scientific">Nitrospira tepida</name>
    <dbReference type="NCBI Taxonomy" id="2973512"/>
    <lineage>
        <taxon>Bacteria</taxon>
        <taxon>Pseudomonadati</taxon>
        <taxon>Nitrospirota</taxon>
        <taxon>Nitrospiria</taxon>
        <taxon>Nitrospirales</taxon>
        <taxon>Nitrospiraceae</taxon>
        <taxon>Nitrospira</taxon>
    </lineage>
</organism>
<reference evidence="11" key="1">
    <citation type="submission" date="2022-10" db="EMBL/GenBank/DDBJ databases">
        <authorList>
            <person name="Koch H."/>
        </authorList>
    </citation>
    <scope>NUCLEOTIDE SEQUENCE</scope>
    <source>
        <strain evidence="11">DNF</strain>
    </source>
</reference>
<dbReference type="CDD" id="cd00496">
    <property type="entry name" value="PheRS_alpha_core"/>
    <property type="match status" value="1"/>
</dbReference>
<dbReference type="GO" id="GO:0046872">
    <property type="term" value="F:metal ion binding"/>
    <property type="evidence" value="ECO:0007669"/>
    <property type="project" value="UniProtKB-KW"/>
</dbReference>
<dbReference type="NCBIfam" id="TIGR00468">
    <property type="entry name" value="pheS"/>
    <property type="match status" value="1"/>
</dbReference>
<dbReference type="GO" id="GO:0005737">
    <property type="term" value="C:cytoplasm"/>
    <property type="evidence" value="ECO:0007669"/>
    <property type="project" value="InterPro"/>
</dbReference>
<keyword evidence="2" id="KW-0963">Cytoplasm</keyword>
<evidence type="ECO:0000259" key="10">
    <source>
        <dbReference type="Pfam" id="PF01409"/>
    </source>
</evidence>
<evidence type="ECO:0000256" key="6">
    <source>
        <dbReference type="ARBA" id="ARBA00022840"/>
    </source>
</evidence>
<keyword evidence="5" id="KW-0547">Nucleotide-binding</keyword>
<feature type="domain" description="Phenylalanyl-tRNA synthetase" evidence="10">
    <location>
        <begin position="244"/>
        <end position="515"/>
    </location>
</feature>
<dbReference type="RefSeq" id="WP_289267187.1">
    <property type="nucleotide sequence ID" value="NZ_OX365700.1"/>
</dbReference>
<dbReference type="Gene3D" id="3.30.930.10">
    <property type="entry name" value="Bira Bifunctional Protein, Domain 2"/>
    <property type="match status" value="1"/>
</dbReference>
<dbReference type="PANTHER" id="PTHR11538:SF40">
    <property type="entry name" value="PHENYLALANINE--TRNA LIGASE ALPHA SUBUNIT"/>
    <property type="match status" value="1"/>
</dbReference>
<dbReference type="InterPro" id="IPR036390">
    <property type="entry name" value="WH_DNA-bd_sf"/>
</dbReference>
<dbReference type="PANTHER" id="PTHR11538">
    <property type="entry name" value="PHENYLALANYL-TRNA SYNTHETASE"/>
    <property type="match status" value="1"/>
</dbReference>
<accession>A0AA86T997</accession>
<protein>
    <submittedName>
        <fullName evidence="11">Phenylalanine--tRNA ligase alpha subunit</fullName>
    </submittedName>
</protein>
<dbReference type="KEGG" id="nti:DNFV4_00614"/>
<keyword evidence="8" id="KW-0648">Protein biosynthesis</keyword>
<dbReference type="InterPro" id="IPR045864">
    <property type="entry name" value="aa-tRNA-synth_II/BPL/LPL"/>
</dbReference>
<gene>
    <name evidence="11" type="ORF">DNFV4_00614</name>
</gene>
<evidence type="ECO:0000313" key="11">
    <source>
        <dbReference type="EMBL" id="CAI4030188.1"/>
    </source>
</evidence>
<comment type="similarity">
    <text evidence="1">Belongs to the class-II aminoacyl-tRNA synthetase family. Phe-tRNA synthetase alpha subunit type 2 subfamily.</text>
</comment>
<dbReference type="InterPro" id="IPR004529">
    <property type="entry name" value="Phe-tRNA-synth_IIc_asu"/>
</dbReference>